<sequence>MEVYLPFSPELKDGPPTNPSKSSSIAMAFQRITFLSLRTHLHLSLWSHSATPYLLSHQAVHSRQRDQESARVPTASHPRHWQDSTMSEQPVDLKNLMPTEMKSMWKTAEERQLSDLTRVLEWLERRQGKKKQTPEKQKPKVVTGLKGNEKKEKKEEQKGKGIMKASGGNCKAEESSQQALGKRFRKDGDTVSYRRLYGVEQKGKRLSMVPGSYLKDGPGKSDLNIKDAIAPESSQRPNPFGRPSIVLDPMLQESTVSSRRTIFMRDWSTKMPDAAFERKLKTLMEKGTEPKMETMKMWKPEEVLRCRYLRLSKENIRTLLKLCKDAGMNVDIHPHMAPSVIGTFASRCHPLAHYKWPFQLSASL</sequence>
<keyword evidence="3" id="KW-1185">Reference proteome</keyword>
<feature type="compositionally biased region" description="Basic and acidic residues" evidence="1">
    <location>
        <begin position="147"/>
        <end position="159"/>
    </location>
</feature>
<reference evidence="2" key="2">
    <citation type="submission" date="2025-08" db="UniProtKB">
        <authorList>
            <consortium name="Ensembl"/>
        </authorList>
    </citation>
    <scope>IDENTIFICATION</scope>
</reference>
<evidence type="ECO:0000256" key="1">
    <source>
        <dbReference type="SAM" id="MobiDB-lite"/>
    </source>
</evidence>
<dbReference type="PANTHER" id="PTHR35679:SF1">
    <property type="entry name" value="RIKEN CDNA 4933402J07 GENE"/>
    <property type="match status" value="1"/>
</dbReference>
<dbReference type="OMA" id="WFERRRN"/>
<dbReference type="Ensembl" id="ENSCJAT00000138474.1">
    <property type="protein sequence ID" value="ENSCJAP00000087047.1"/>
    <property type="gene ID" value="ENSCJAG00000012672.4"/>
</dbReference>
<dbReference type="Pfam" id="PF15472">
    <property type="entry name" value="DUF4638"/>
    <property type="match status" value="1"/>
</dbReference>
<dbReference type="AlphaFoldDB" id="A0A8I3W5J0"/>
<feature type="region of interest" description="Disordered" evidence="1">
    <location>
        <begin position="125"/>
        <end position="185"/>
    </location>
</feature>
<protein>
    <submittedName>
        <fullName evidence="2">Chromosome 16 open reading frame 78</fullName>
    </submittedName>
</protein>
<accession>A0A8I3W5J0</accession>
<dbReference type="InterPro" id="IPR029171">
    <property type="entry name" value="DUF4638"/>
</dbReference>
<evidence type="ECO:0000313" key="3">
    <source>
        <dbReference type="Proteomes" id="UP000008225"/>
    </source>
</evidence>
<dbReference type="GeneTree" id="ENSGT00390000014556"/>
<evidence type="ECO:0000313" key="2">
    <source>
        <dbReference type="Ensembl" id="ENSCJAP00000087047.1"/>
    </source>
</evidence>
<organism evidence="2 3">
    <name type="scientific">Callithrix jacchus</name>
    <name type="common">White-tufted-ear marmoset</name>
    <name type="synonym">Simia Jacchus</name>
    <dbReference type="NCBI Taxonomy" id="9483"/>
    <lineage>
        <taxon>Eukaryota</taxon>
        <taxon>Metazoa</taxon>
        <taxon>Chordata</taxon>
        <taxon>Craniata</taxon>
        <taxon>Vertebrata</taxon>
        <taxon>Euteleostomi</taxon>
        <taxon>Mammalia</taxon>
        <taxon>Eutheria</taxon>
        <taxon>Euarchontoglires</taxon>
        <taxon>Primates</taxon>
        <taxon>Haplorrhini</taxon>
        <taxon>Platyrrhini</taxon>
        <taxon>Cebidae</taxon>
        <taxon>Callitrichinae</taxon>
        <taxon>Callithrix</taxon>
        <taxon>Callithrix</taxon>
    </lineage>
</organism>
<gene>
    <name evidence="2" type="primary">C16orf78</name>
</gene>
<dbReference type="Proteomes" id="UP000008225">
    <property type="component" value="Chromosome 20"/>
</dbReference>
<feature type="region of interest" description="Disordered" evidence="1">
    <location>
        <begin position="1"/>
        <end position="23"/>
    </location>
</feature>
<reference evidence="2" key="3">
    <citation type="submission" date="2025-09" db="UniProtKB">
        <authorList>
            <consortium name="Ensembl"/>
        </authorList>
    </citation>
    <scope>IDENTIFICATION</scope>
</reference>
<proteinExistence type="predicted"/>
<dbReference type="PANTHER" id="PTHR35679">
    <property type="entry name" value="RIKEN CDNA 4933402J07 GENE"/>
    <property type="match status" value="1"/>
</dbReference>
<reference evidence="2 3" key="1">
    <citation type="submission" date="2009-03" db="EMBL/GenBank/DDBJ databases">
        <authorList>
            <person name="Warren W."/>
            <person name="Ye L."/>
            <person name="Minx P."/>
            <person name="Worley K."/>
            <person name="Gibbs R."/>
            <person name="Wilson R.K."/>
        </authorList>
    </citation>
    <scope>NUCLEOTIDE SEQUENCE [LARGE SCALE GENOMIC DNA]</scope>
</reference>
<feature type="region of interest" description="Disordered" evidence="1">
    <location>
        <begin position="58"/>
        <end position="89"/>
    </location>
</feature>
<feature type="compositionally biased region" description="Basic and acidic residues" evidence="1">
    <location>
        <begin position="125"/>
        <end position="138"/>
    </location>
</feature>
<name>A0A8I3W5J0_CALJA</name>